<dbReference type="InterPro" id="IPR003737">
    <property type="entry name" value="GlcNAc_PI_deacetylase-related"/>
</dbReference>
<dbReference type="OrthoDB" id="9790023at2"/>
<dbReference type="PANTHER" id="PTHR12526:SF510">
    <property type="entry name" value="D-INOSITOL 3-PHOSPHATE GLYCOSYLTRANSFERASE"/>
    <property type="match status" value="1"/>
</dbReference>
<keyword evidence="1" id="KW-0328">Glycosyltransferase</keyword>
<dbReference type="SUPFAM" id="SSF53756">
    <property type="entry name" value="UDP-Glycosyltransferase/glycogen phosphorylase"/>
    <property type="match status" value="1"/>
</dbReference>
<gene>
    <name evidence="4" type="ORF">THII_1246</name>
</gene>
<protein>
    <submittedName>
        <fullName evidence="4">Group 1 glycosyl transferase</fullName>
    </submittedName>
</protein>
<dbReference type="Pfam" id="PF00534">
    <property type="entry name" value="Glycos_transf_1"/>
    <property type="match status" value="1"/>
</dbReference>
<accession>A0A090ACQ1</accession>
<keyword evidence="2 4" id="KW-0808">Transferase</keyword>
<reference evidence="4 5" key="1">
    <citation type="journal article" date="2014" name="ISME J.">
        <title>Ecophysiology of Thioploca ingrica as revealed by the complete genome sequence supplemented with proteomic evidence.</title>
        <authorList>
            <person name="Kojima H."/>
            <person name="Ogura Y."/>
            <person name="Yamamoto N."/>
            <person name="Togashi T."/>
            <person name="Mori H."/>
            <person name="Watanabe T."/>
            <person name="Nemoto F."/>
            <person name="Kurokawa K."/>
            <person name="Hayashi T."/>
            <person name="Fukui M."/>
        </authorList>
    </citation>
    <scope>NUCLEOTIDE SEQUENCE [LARGE SCALE GENOMIC DNA]</scope>
</reference>
<dbReference type="Gene3D" id="3.40.50.2000">
    <property type="entry name" value="Glycogen Phosphorylase B"/>
    <property type="match status" value="2"/>
</dbReference>
<keyword evidence="5" id="KW-1185">Reference proteome</keyword>
<dbReference type="InterPro" id="IPR024078">
    <property type="entry name" value="LmbE-like_dom_sf"/>
</dbReference>
<dbReference type="Proteomes" id="UP000031623">
    <property type="component" value="Chromosome"/>
</dbReference>
<dbReference type="InterPro" id="IPR001296">
    <property type="entry name" value="Glyco_trans_1"/>
</dbReference>
<dbReference type="EMBL" id="AP014633">
    <property type="protein sequence ID" value="BAP55543.1"/>
    <property type="molecule type" value="Genomic_DNA"/>
</dbReference>
<dbReference type="AlphaFoldDB" id="A0A090ACQ1"/>
<evidence type="ECO:0000259" key="3">
    <source>
        <dbReference type="Pfam" id="PF00534"/>
    </source>
</evidence>
<dbReference type="KEGG" id="tig:THII_1246"/>
<dbReference type="GO" id="GO:1901135">
    <property type="term" value="P:carbohydrate derivative metabolic process"/>
    <property type="evidence" value="ECO:0007669"/>
    <property type="project" value="UniProtKB-ARBA"/>
</dbReference>
<dbReference type="SUPFAM" id="SSF102588">
    <property type="entry name" value="LmbE-like"/>
    <property type="match status" value="1"/>
</dbReference>
<dbReference type="GO" id="GO:0016757">
    <property type="term" value="F:glycosyltransferase activity"/>
    <property type="evidence" value="ECO:0007669"/>
    <property type="project" value="UniProtKB-KW"/>
</dbReference>
<dbReference type="Pfam" id="PF02585">
    <property type="entry name" value="PIG-L"/>
    <property type="match status" value="1"/>
</dbReference>
<organism evidence="4 5">
    <name type="scientific">Thioploca ingrica</name>
    <dbReference type="NCBI Taxonomy" id="40754"/>
    <lineage>
        <taxon>Bacteria</taxon>
        <taxon>Pseudomonadati</taxon>
        <taxon>Pseudomonadota</taxon>
        <taxon>Gammaproteobacteria</taxon>
        <taxon>Thiotrichales</taxon>
        <taxon>Thiotrichaceae</taxon>
        <taxon>Thioploca</taxon>
    </lineage>
</organism>
<name>A0A090ACQ1_9GAMM</name>
<proteinExistence type="predicted"/>
<evidence type="ECO:0000313" key="5">
    <source>
        <dbReference type="Proteomes" id="UP000031623"/>
    </source>
</evidence>
<dbReference type="Gene3D" id="3.40.50.10320">
    <property type="entry name" value="LmbE-like"/>
    <property type="match status" value="1"/>
</dbReference>
<evidence type="ECO:0000256" key="1">
    <source>
        <dbReference type="ARBA" id="ARBA00022676"/>
    </source>
</evidence>
<dbReference type="PANTHER" id="PTHR12526">
    <property type="entry name" value="GLYCOSYLTRANSFERASE"/>
    <property type="match status" value="1"/>
</dbReference>
<dbReference type="STRING" id="40754.THII_1246"/>
<dbReference type="HOGENOM" id="CLU_408222_0_0_6"/>
<sequence length="673" mass="76290">MKILMVTRESLIDKRYGLNKSLAPIIAEIETRGIEVGYLCQENVGKRSLEWLQTTHNQLTRLFGHFFIHTEFSPLLWGILERLNMGRLAAKVMVQERYTHVHCHDPIIGAGYRWFARIRWLASLRRGHIARWGVTEHGFGCYAEAFHIDGARLGTRVMQWLRRWEAKILLKAHWVVAPTRSGLTQLSRDLSIHPLPNTWYAISHPRPILNHYSQLEARQRLGWVASTLYIIAVGRLVPLKQFPTLVKVCASLPYSHWRLVFIGEGERTGLQILATQLGISDKLDFAITDDMGLYYAAADIYVSVSLTESFGLANLEALIMGLPTLCTAVGGVAEVVGSGARLIPADDSQALSNALQSFLTDKEIRQYWSQQALQWIQTWPDSKAIAEAYLAMYQGMPLNTASVTQPQLPGVPYTQNIPFPFARWHQQIQSWPLCPLPPLLELPQQARILLIAPHSDDEILGCGGTLALLRQNGCHIKVVIITDGKEGDPLGYSVENVVLHRQRESIAALNLLGIEDVVFFNQPDSHYQHTLPLANQLTQLLNSYAADWLFLPSVLDFHRDHIAISLSWLEIWQHNGGLERVFLYEIWSPLPANWVVDISSVFALKQQSLQCYELPLKYGNYLAACVGMANYRALYLKQAGQYAEAFLELNQESWQTILNKLLTIREYQQQCLS</sequence>
<feature type="domain" description="Glycosyl transferase family 1" evidence="3">
    <location>
        <begin position="216"/>
        <end position="374"/>
    </location>
</feature>
<evidence type="ECO:0000313" key="4">
    <source>
        <dbReference type="EMBL" id="BAP55543.1"/>
    </source>
</evidence>
<evidence type="ECO:0000256" key="2">
    <source>
        <dbReference type="ARBA" id="ARBA00022679"/>
    </source>
</evidence>
<dbReference type="CDD" id="cd03801">
    <property type="entry name" value="GT4_PimA-like"/>
    <property type="match status" value="1"/>
</dbReference>